<dbReference type="Pfam" id="PF14268">
    <property type="entry name" value="YoaP"/>
    <property type="match status" value="1"/>
</dbReference>
<dbReference type="Pfam" id="PF00583">
    <property type="entry name" value="Acetyltransf_1"/>
    <property type="match status" value="1"/>
</dbReference>
<keyword evidence="3" id="KW-1185">Reference proteome</keyword>
<dbReference type="SUPFAM" id="SSF55729">
    <property type="entry name" value="Acyl-CoA N-acyltransferases (Nat)"/>
    <property type="match status" value="1"/>
</dbReference>
<dbReference type="PROSITE" id="PS51186">
    <property type="entry name" value="GNAT"/>
    <property type="match status" value="1"/>
</dbReference>
<evidence type="ECO:0000259" key="1">
    <source>
        <dbReference type="PROSITE" id="PS51186"/>
    </source>
</evidence>
<reference evidence="2" key="1">
    <citation type="submission" date="2020-01" db="EMBL/GenBank/DDBJ databases">
        <title>Muricauda ochracea sp. nov., isolated from a tidal flat of Garorim bay in Korea.</title>
        <authorList>
            <person name="Kim D."/>
            <person name="Yoo Y."/>
            <person name="Kim J.-J."/>
        </authorList>
    </citation>
    <scope>NUCLEOTIDE SEQUENCE</scope>
    <source>
        <strain evidence="2">JGD-17</strain>
    </source>
</reference>
<gene>
    <name evidence="2" type="ORF">GTQ34_05390</name>
</gene>
<organism evidence="2 3">
    <name type="scientific">Flagellimonas ochracea</name>
    <dbReference type="NCBI Taxonomy" id="2696472"/>
    <lineage>
        <taxon>Bacteria</taxon>
        <taxon>Pseudomonadati</taxon>
        <taxon>Bacteroidota</taxon>
        <taxon>Flavobacteriia</taxon>
        <taxon>Flavobacteriales</taxon>
        <taxon>Flavobacteriaceae</taxon>
        <taxon>Flagellimonas</taxon>
    </lineage>
</organism>
<dbReference type="InterPro" id="IPR016181">
    <property type="entry name" value="Acyl_CoA_acyltransferase"/>
</dbReference>
<protein>
    <submittedName>
        <fullName evidence="2">GNAT family N-acetyltransferase</fullName>
    </submittedName>
</protein>
<dbReference type="GO" id="GO:0016747">
    <property type="term" value="F:acyltransferase activity, transferring groups other than amino-acyl groups"/>
    <property type="evidence" value="ECO:0007669"/>
    <property type="project" value="InterPro"/>
</dbReference>
<feature type="domain" description="N-acetyltransferase" evidence="1">
    <location>
        <begin position="4"/>
        <end position="154"/>
    </location>
</feature>
<proteinExistence type="predicted"/>
<dbReference type="EMBL" id="JAAABI010000001">
    <property type="protein sequence ID" value="NAY91347.1"/>
    <property type="molecule type" value="Genomic_DNA"/>
</dbReference>
<evidence type="ECO:0000313" key="3">
    <source>
        <dbReference type="Proteomes" id="UP000667650"/>
    </source>
</evidence>
<evidence type="ECO:0000313" key="2">
    <source>
        <dbReference type="EMBL" id="NAY91347.1"/>
    </source>
</evidence>
<comment type="caution">
    <text evidence="2">The sequence shown here is derived from an EMBL/GenBank/DDBJ whole genome shotgun (WGS) entry which is preliminary data.</text>
</comment>
<dbReference type="Proteomes" id="UP000667650">
    <property type="component" value="Unassembled WGS sequence"/>
</dbReference>
<dbReference type="AlphaFoldDB" id="A0A964TAM0"/>
<dbReference type="Gene3D" id="3.40.630.30">
    <property type="match status" value="1"/>
</dbReference>
<accession>A0A964TAM0</accession>
<dbReference type="CDD" id="cd04301">
    <property type="entry name" value="NAT_SF"/>
    <property type="match status" value="1"/>
</dbReference>
<dbReference type="InterPro" id="IPR025685">
    <property type="entry name" value="YoaP-like_dom"/>
</dbReference>
<sequence length="259" mass="30054">MSQLKIIEVTPQNIMEETLFCIKDVKSEAFDCKRIWHEKRHNEGLRIRILKNEDDKMIGFIEYVPIENAWRPVGGNNFMFVHCMYVYSKKDRNKGYGSALLEACEKDALSCGMSGVCAMVSKGAWMADKSLFEKNGYQQVDERGRFDLLSKKWDARETNPRLYDWTVQQSKYKDWHLIYADQCPWHEKSVGALLNMAMDFDIDLKITKLKTAQEAKNAPSGYGVFSLLHNGKLLEDHYISATRFRNILKKERQIGMESA</sequence>
<dbReference type="InterPro" id="IPR000182">
    <property type="entry name" value="GNAT_dom"/>
</dbReference>
<name>A0A964TAM0_9FLAO</name>
<dbReference type="RefSeq" id="WP_166522714.1">
    <property type="nucleotide sequence ID" value="NZ_JAAABI010000001.1"/>
</dbReference>